<comment type="caution">
    <text evidence="1">The sequence shown here is derived from an EMBL/GenBank/DDBJ whole genome shotgun (WGS) entry which is preliminary data.</text>
</comment>
<dbReference type="EMBL" id="BNCH01000006">
    <property type="protein sequence ID" value="GHF04014.1"/>
    <property type="molecule type" value="Genomic_DNA"/>
</dbReference>
<protein>
    <recommendedName>
        <fullName evidence="3">HutD family protein</fullName>
    </recommendedName>
</protein>
<dbReference type="InterPro" id="IPR011051">
    <property type="entry name" value="RmlC_Cupin_sf"/>
</dbReference>
<keyword evidence="2" id="KW-1185">Reference proteome</keyword>
<dbReference type="SUPFAM" id="SSF51182">
    <property type="entry name" value="RmlC-like cupins"/>
    <property type="match status" value="1"/>
</dbReference>
<reference evidence="2" key="1">
    <citation type="journal article" date="2019" name="Int. J. Syst. Evol. Microbiol.">
        <title>The Global Catalogue of Microorganisms (GCM) 10K type strain sequencing project: providing services to taxonomists for standard genome sequencing and annotation.</title>
        <authorList>
            <consortium name="The Broad Institute Genomics Platform"/>
            <consortium name="The Broad Institute Genome Sequencing Center for Infectious Disease"/>
            <person name="Wu L."/>
            <person name="Ma J."/>
        </authorList>
    </citation>
    <scope>NUCLEOTIDE SEQUENCE [LARGE SCALE GENOMIC DNA]</scope>
    <source>
        <strain evidence="2">KCTC 42443</strain>
    </source>
</reference>
<evidence type="ECO:0000313" key="1">
    <source>
        <dbReference type="EMBL" id="GHF04014.1"/>
    </source>
</evidence>
<evidence type="ECO:0000313" key="2">
    <source>
        <dbReference type="Proteomes" id="UP000609802"/>
    </source>
</evidence>
<dbReference type="PANTHER" id="PTHR37943:SF1">
    <property type="entry name" value="PROTEIN VES"/>
    <property type="match status" value="1"/>
</dbReference>
<dbReference type="CDD" id="cd20293">
    <property type="entry name" value="cupin_HutD_N"/>
    <property type="match status" value="1"/>
</dbReference>
<gene>
    <name evidence="1" type="ORF">GCM10016455_26690</name>
</gene>
<dbReference type="Proteomes" id="UP000609802">
    <property type="component" value="Unassembled WGS sequence"/>
</dbReference>
<dbReference type="InterPro" id="IPR014710">
    <property type="entry name" value="RmlC-like_jellyroll"/>
</dbReference>
<dbReference type="PANTHER" id="PTHR37943">
    <property type="entry name" value="PROTEIN VES"/>
    <property type="match status" value="1"/>
</dbReference>
<dbReference type="Gene3D" id="2.60.120.10">
    <property type="entry name" value="Jelly Rolls"/>
    <property type="match status" value="1"/>
</dbReference>
<proteinExistence type="predicted"/>
<sequence>MGAAMQIIRQCDLVETPWKNGGGITRNIAEERDAGGPLWRLSMADVDGDGAFSSFPGLTRILTVIKGDGMVLHGPDGDMQADYAQPVRFDGGAPVRATLTQGPIRDFNLMFDTARCAGDAQIVRAAGAHAVGQAGQTCVVHVIAGVASVEGADLGVGDTAISNDAPLRFDLAQDAVALTITLRLKGVHCGTGRNDTLRVFDKAAVRA</sequence>
<name>A0ABQ3J8C8_9RHOB</name>
<organism evidence="1 2">
    <name type="scientific">Aliiroseovarius zhejiangensis</name>
    <dbReference type="NCBI Taxonomy" id="1632025"/>
    <lineage>
        <taxon>Bacteria</taxon>
        <taxon>Pseudomonadati</taxon>
        <taxon>Pseudomonadota</taxon>
        <taxon>Alphaproteobacteria</taxon>
        <taxon>Rhodobacterales</taxon>
        <taxon>Paracoccaceae</taxon>
        <taxon>Aliiroseovarius</taxon>
    </lineage>
</organism>
<accession>A0ABQ3J8C8</accession>
<dbReference type="Pfam" id="PF05962">
    <property type="entry name" value="HutD"/>
    <property type="match status" value="1"/>
</dbReference>
<evidence type="ECO:0008006" key="3">
    <source>
        <dbReference type="Google" id="ProtNLM"/>
    </source>
</evidence>
<dbReference type="InterPro" id="IPR010282">
    <property type="entry name" value="Uncharacterised_HutD/Ves"/>
</dbReference>